<dbReference type="InterPro" id="IPR000182">
    <property type="entry name" value="GNAT_dom"/>
</dbReference>
<dbReference type="PANTHER" id="PTHR43792">
    <property type="entry name" value="GNAT FAMILY, PUTATIVE (AFU_ORTHOLOGUE AFUA_3G00765)-RELATED-RELATED"/>
    <property type="match status" value="1"/>
</dbReference>
<dbReference type="PROSITE" id="PS51186">
    <property type="entry name" value="GNAT"/>
    <property type="match status" value="1"/>
</dbReference>
<accession>A0ABT7SF36</accession>
<dbReference type="SUPFAM" id="SSF55729">
    <property type="entry name" value="Acyl-CoA N-acyltransferases (Nat)"/>
    <property type="match status" value="1"/>
</dbReference>
<dbReference type="EMBL" id="JAUCGQ010000001">
    <property type="protein sequence ID" value="MDM7854799.1"/>
    <property type="molecule type" value="Genomic_DNA"/>
</dbReference>
<dbReference type="RefSeq" id="WP_289454621.1">
    <property type="nucleotide sequence ID" value="NZ_JAUCGQ010000001.1"/>
</dbReference>
<reference evidence="2 3" key="1">
    <citation type="submission" date="2023-06" db="EMBL/GenBank/DDBJ databases">
        <title>Cellulomonas sp. MW4 Whole genome sequence.</title>
        <authorList>
            <person name="Park S."/>
        </authorList>
    </citation>
    <scope>NUCLEOTIDE SEQUENCE [LARGE SCALE GENOMIC DNA]</scope>
    <source>
        <strain evidence="2 3">MW4</strain>
    </source>
</reference>
<feature type="domain" description="N-acetyltransferase" evidence="1">
    <location>
        <begin position="10"/>
        <end position="182"/>
    </location>
</feature>
<evidence type="ECO:0000259" key="1">
    <source>
        <dbReference type="PROSITE" id="PS51186"/>
    </source>
</evidence>
<organism evidence="2 3">
    <name type="scientific">Cellulomonas alba</name>
    <dbReference type="NCBI Taxonomy" id="3053467"/>
    <lineage>
        <taxon>Bacteria</taxon>
        <taxon>Bacillati</taxon>
        <taxon>Actinomycetota</taxon>
        <taxon>Actinomycetes</taxon>
        <taxon>Micrococcales</taxon>
        <taxon>Cellulomonadaceae</taxon>
        <taxon>Cellulomonas</taxon>
    </lineage>
</organism>
<evidence type="ECO:0000313" key="2">
    <source>
        <dbReference type="EMBL" id="MDM7854799.1"/>
    </source>
</evidence>
<dbReference type="Pfam" id="PF13302">
    <property type="entry name" value="Acetyltransf_3"/>
    <property type="match status" value="1"/>
</dbReference>
<dbReference type="PANTHER" id="PTHR43792:SF1">
    <property type="entry name" value="N-ACETYLTRANSFERASE DOMAIN-CONTAINING PROTEIN"/>
    <property type="match status" value="1"/>
</dbReference>
<name>A0ABT7SF36_9CELL</name>
<dbReference type="Gene3D" id="3.40.630.30">
    <property type="match status" value="1"/>
</dbReference>
<dbReference type="Proteomes" id="UP001529338">
    <property type="component" value="Unassembled WGS sequence"/>
</dbReference>
<keyword evidence="3" id="KW-1185">Reference proteome</keyword>
<gene>
    <name evidence="2" type="ORF">QRT04_07640</name>
</gene>
<protein>
    <submittedName>
        <fullName evidence="2">GNAT family N-acetyltransferase</fullName>
    </submittedName>
</protein>
<evidence type="ECO:0000313" key="3">
    <source>
        <dbReference type="Proteomes" id="UP001529338"/>
    </source>
</evidence>
<comment type="caution">
    <text evidence="2">The sequence shown here is derived from an EMBL/GenBank/DDBJ whole genome shotgun (WGS) entry which is preliminary data.</text>
</comment>
<proteinExistence type="predicted"/>
<sequence length="189" mass="21070">MSWYLETDRLGLRQLGADDADLLIELDSDPAVMRYLSGGEPTAPEEIRDLALPSILAGYDRWAGRFGLFAADEKATGAFVGWFCLRPEREGPLDEAELGYRLRQAAWGKGYATEMSSALLERAFTELDVRVVWGATMALNRPSQHVMEKVGMTVAEKLPTPDDMLAVEGAELGGFRYEITQDEWRARHA</sequence>
<dbReference type="InterPro" id="IPR051531">
    <property type="entry name" value="N-acetyltransferase"/>
</dbReference>
<dbReference type="InterPro" id="IPR016181">
    <property type="entry name" value="Acyl_CoA_acyltransferase"/>
</dbReference>